<evidence type="ECO:0000259" key="8">
    <source>
        <dbReference type="PROSITE" id="PS52004"/>
    </source>
</evidence>
<dbReference type="Proteomes" id="UP000249526">
    <property type="component" value="Unassembled WGS sequence"/>
</dbReference>
<dbReference type="SUPFAM" id="SSF52151">
    <property type="entry name" value="FabD/lysophospholipase-like"/>
    <property type="match status" value="1"/>
</dbReference>
<dbReference type="EMBL" id="KZ825055">
    <property type="protein sequence ID" value="RAH61638.1"/>
    <property type="molecule type" value="Genomic_DNA"/>
</dbReference>
<dbReference type="SMART" id="SM00823">
    <property type="entry name" value="PKS_PP"/>
    <property type="match status" value="2"/>
</dbReference>
<dbReference type="NCBIfam" id="TIGR04532">
    <property type="entry name" value="PT_fungal_PKS"/>
    <property type="match status" value="1"/>
</dbReference>
<protein>
    <submittedName>
        <fullName evidence="10">Polyketide synthase</fullName>
    </submittedName>
</protein>
<dbReference type="GeneID" id="37166057"/>
<dbReference type="SUPFAM" id="SSF55048">
    <property type="entry name" value="Probable ACP-binding domain of malonyl-CoA ACP transacylase"/>
    <property type="match status" value="1"/>
</dbReference>
<dbReference type="InterPro" id="IPR001227">
    <property type="entry name" value="Ac_transferase_dom_sf"/>
</dbReference>
<feature type="region of interest" description="C-terminal hotdog fold" evidence="5">
    <location>
        <begin position="1487"/>
        <end position="1632"/>
    </location>
</feature>
<dbReference type="SMART" id="SM01294">
    <property type="entry name" value="PKS_PP_betabranch"/>
    <property type="match status" value="1"/>
</dbReference>
<keyword evidence="3" id="KW-0808">Transferase</keyword>
<dbReference type="RefSeq" id="XP_025519560.1">
    <property type="nucleotide sequence ID" value="XM_025662655.1"/>
</dbReference>
<feature type="active site" description="Proton acceptor; for dehydratase activity" evidence="5">
    <location>
        <position position="1357"/>
    </location>
</feature>
<dbReference type="GO" id="GO:0044550">
    <property type="term" value="P:secondary metabolite biosynthetic process"/>
    <property type="evidence" value="ECO:0007669"/>
    <property type="project" value="UniProtKB-ARBA"/>
</dbReference>
<dbReference type="InterPro" id="IPR014043">
    <property type="entry name" value="Acyl_transferase_dom"/>
</dbReference>
<keyword evidence="2" id="KW-0597">Phosphoprotein</keyword>
<dbReference type="FunFam" id="3.10.129.110:FF:000001">
    <property type="entry name" value="Sterigmatocystin biosynthesis polyketide synthase"/>
    <property type="match status" value="1"/>
</dbReference>
<dbReference type="Gene3D" id="1.10.1200.10">
    <property type="entry name" value="ACP-like"/>
    <property type="match status" value="2"/>
</dbReference>
<dbReference type="FunFam" id="3.40.50.1820:FF:000116">
    <property type="entry name" value="Sterigmatocystin biosynthesis polyketide synthase"/>
    <property type="match status" value="1"/>
</dbReference>
<dbReference type="PROSITE" id="PS52004">
    <property type="entry name" value="KS3_2"/>
    <property type="match status" value="1"/>
</dbReference>
<dbReference type="SMART" id="SM00827">
    <property type="entry name" value="PKS_AT"/>
    <property type="match status" value="1"/>
</dbReference>
<dbReference type="GO" id="GO:0004315">
    <property type="term" value="F:3-oxoacyl-[acyl-carrier-protein] synthase activity"/>
    <property type="evidence" value="ECO:0007669"/>
    <property type="project" value="InterPro"/>
</dbReference>
<evidence type="ECO:0000256" key="6">
    <source>
        <dbReference type="SAM" id="MobiDB-lite"/>
    </source>
</evidence>
<dbReference type="SMART" id="SM00825">
    <property type="entry name" value="PKS_KS"/>
    <property type="match status" value="1"/>
</dbReference>
<evidence type="ECO:0000313" key="11">
    <source>
        <dbReference type="Proteomes" id="UP000249526"/>
    </source>
</evidence>
<evidence type="ECO:0000256" key="3">
    <source>
        <dbReference type="ARBA" id="ARBA00022679"/>
    </source>
</evidence>
<dbReference type="InterPro" id="IPR029058">
    <property type="entry name" value="AB_hydrolase_fold"/>
</dbReference>
<dbReference type="InterPro" id="IPR014031">
    <property type="entry name" value="Ketoacyl_synth_C"/>
</dbReference>
<dbReference type="Pfam" id="PF00550">
    <property type="entry name" value="PP-binding"/>
    <property type="match status" value="2"/>
</dbReference>
<dbReference type="InterPro" id="IPR050091">
    <property type="entry name" value="PKS_NRPS_Biosynth_Enz"/>
</dbReference>
<organism evidence="10 11">
    <name type="scientific">Aspergillus piperis CBS 112811</name>
    <dbReference type="NCBI Taxonomy" id="1448313"/>
    <lineage>
        <taxon>Eukaryota</taxon>
        <taxon>Fungi</taxon>
        <taxon>Dikarya</taxon>
        <taxon>Ascomycota</taxon>
        <taxon>Pezizomycotina</taxon>
        <taxon>Eurotiomycetes</taxon>
        <taxon>Eurotiomycetidae</taxon>
        <taxon>Eurotiales</taxon>
        <taxon>Aspergillaceae</taxon>
        <taxon>Aspergillus</taxon>
        <taxon>Aspergillus subgen. Circumdati</taxon>
    </lineage>
</organism>
<dbReference type="PROSITE" id="PS00606">
    <property type="entry name" value="KS3_1"/>
    <property type="match status" value="1"/>
</dbReference>
<keyword evidence="4" id="KW-0677">Repeat</keyword>
<dbReference type="PANTHER" id="PTHR43775">
    <property type="entry name" value="FATTY ACID SYNTHASE"/>
    <property type="match status" value="1"/>
</dbReference>
<dbReference type="CDD" id="cd00833">
    <property type="entry name" value="PKS"/>
    <property type="match status" value="1"/>
</dbReference>
<evidence type="ECO:0000313" key="10">
    <source>
        <dbReference type="EMBL" id="RAH61638.1"/>
    </source>
</evidence>
<dbReference type="PROSITE" id="PS52019">
    <property type="entry name" value="PKS_MFAS_DH"/>
    <property type="match status" value="1"/>
</dbReference>
<dbReference type="InterPro" id="IPR016035">
    <property type="entry name" value="Acyl_Trfase/lysoPLipase"/>
</dbReference>
<feature type="compositionally biased region" description="Pro residues" evidence="6">
    <location>
        <begin position="1669"/>
        <end position="1680"/>
    </location>
</feature>
<dbReference type="Pfam" id="PF00975">
    <property type="entry name" value="Thioesterase"/>
    <property type="match status" value="1"/>
</dbReference>
<feature type="domain" description="Ketosynthase family 3 (KS3)" evidence="8">
    <location>
        <begin position="395"/>
        <end position="830"/>
    </location>
</feature>
<dbReference type="Pfam" id="PF00109">
    <property type="entry name" value="ketoacyl-synt"/>
    <property type="match status" value="1"/>
</dbReference>
<keyword evidence="1" id="KW-0596">Phosphopantetheine</keyword>
<dbReference type="InterPro" id="IPR020806">
    <property type="entry name" value="PKS_PP-bd"/>
</dbReference>
<keyword evidence="11" id="KW-1185">Reference proteome</keyword>
<dbReference type="SUPFAM" id="SSF53901">
    <property type="entry name" value="Thiolase-like"/>
    <property type="match status" value="1"/>
</dbReference>
<accession>A0A8G1R995</accession>
<dbReference type="InterPro" id="IPR030918">
    <property type="entry name" value="PT_fungal_PKS"/>
</dbReference>
<dbReference type="Gene3D" id="3.40.47.10">
    <property type="match status" value="1"/>
</dbReference>
<feature type="region of interest" description="Disordered" evidence="6">
    <location>
        <begin position="1640"/>
        <end position="1685"/>
    </location>
</feature>
<dbReference type="SUPFAM" id="SSF47336">
    <property type="entry name" value="ACP-like"/>
    <property type="match status" value="2"/>
</dbReference>
<dbReference type="Gene3D" id="3.10.129.110">
    <property type="entry name" value="Polyketide synthase dehydratase"/>
    <property type="match status" value="1"/>
</dbReference>
<dbReference type="PROSITE" id="PS50075">
    <property type="entry name" value="CARRIER"/>
    <property type="match status" value="2"/>
</dbReference>
<evidence type="ECO:0000259" key="9">
    <source>
        <dbReference type="PROSITE" id="PS52019"/>
    </source>
</evidence>
<gene>
    <name evidence="10" type="ORF">BO85DRAFT_474266</name>
</gene>
<name>A0A8G1R995_9EURO</name>
<evidence type="ECO:0000256" key="5">
    <source>
        <dbReference type="PROSITE-ProRule" id="PRU01363"/>
    </source>
</evidence>
<dbReference type="PANTHER" id="PTHR43775:SF45">
    <property type="entry name" value="CONIDIAL PIGMENT POLYKETIDE SYNTHASE ALB1"/>
    <property type="match status" value="1"/>
</dbReference>
<dbReference type="Pfam" id="PF02801">
    <property type="entry name" value="Ketoacyl-synt_C"/>
    <property type="match status" value="1"/>
</dbReference>
<evidence type="ECO:0000259" key="7">
    <source>
        <dbReference type="PROSITE" id="PS50075"/>
    </source>
</evidence>
<proteinExistence type="predicted"/>
<feature type="region of interest" description="Disordered" evidence="6">
    <location>
        <begin position="1765"/>
        <end position="1788"/>
    </location>
</feature>
<feature type="active site" description="Proton donor; for dehydratase activity" evidence="5">
    <location>
        <position position="1545"/>
    </location>
</feature>
<dbReference type="GO" id="GO:0006633">
    <property type="term" value="P:fatty acid biosynthetic process"/>
    <property type="evidence" value="ECO:0007669"/>
    <property type="project" value="InterPro"/>
</dbReference>
<dbReference type="InterPro" id="IPR018201">
    <property type="entry name" value="Ketoacyl_synth_AS"/>
</dbReference>
<reference evidence="10 11" key="1">
    <citation type="submission" date="2018-02" db="EMBL/GenBank/DDBJ databases">
        <title>The genomes of Aspergillus section Nigri reveals drivers in fungal speciation.</title>
        <authorList>
            <consortium name="DOE Joint Genome Institute"/>
            <person name="Vesth T.C."/>
            <person name="Nybo J."/>
            <person name="Theobald S."/>
            <person name="Brandl J."/>
            <person name="Frisvad J.C."/>
            <person name="Nielsen K.F."/>
            <person name="Lyhne E.K."/>
            <person name="Kogle M.E."/>
            <person name="Kuo A."/>
            <person name="Riley R."/>
            <person name="Clum A."/>
            <person name="Nolan M."/>
            <person name="Lipzen A."/>
            <person name="Salamov A."/>
            <person name="Henrissat B."/>
            <person name="Wiebenga A."/>
            <person name="De vries R.P."/>
            <person name="Grigoriev I.V."/>
            <person name="Mortensen U.H."/>
            <person name="Andersen M.R."/>
            <person name="Baker S.E."/>
        </authorList>
    </citation>
    <scope>NUCLEOTIDE SEQUENCE [LARGE SCALE GENOMIC DNA]</scope>
    <source>
        <strain evidence="10 11">CBS 112811</strain>
    </source>
</reference>
<evidence type="ECO:0000256" key="1">
    <source>
        <dbReference type="ARBA" id="ARBA00022450"/>
    </source>
</evidence>
<dbReference type="GO" id="GO:0031177">
    <property type="term" value="F:phosphopantetheine binding"/>
    <property type="evidence" value="ECO:0007669"/>
    <property type="project" value="InterPro"/>
</dbReference>
<dbReference type="GO" id="GO:0004312">
    <property type="term" value="F:fatty acid synthase activity"/>
    <property type="evidence" value="ECO:0007669"/>
    <property type="project" value="TreeGrafter"/>
</dbReference>
<dbReference type="Gene3D" id="3.40.50.1820">
    <property type="entry name" value="alpha/beta hydrolase"/>
    <property type="match status" value="1"/>
</dbReference>
<dbReference type="InterPro" id="IPR032088">
    <property type="entry name" value="SAT"/>
</dbReference>
<dbReference type="InterPro" id="IPR042104">
    <property type="entry name" value="PKS_dehydratase_sf"/>
</dbReference>
<dbReference type="InterPro" id="IPR049900">
    <property type="entry name" value="PKS_mFAS_DH"/>
</dbReference>
<evidence type="ECO:0000256" key="2">
    <source>
        <dbReference type="ARBA" id="ARBA00022553"/>
    </source>
</evidence>
<dbReference type="InterPro" id="IPR001031">
    <property type="entry name" value="Thioesterase"/>
</dbReference>
<dbReference type="InterPro" id="IPR020841">
    <property type="entry name" value="PKS_Beta-ketoAc_synthase_dom"/>
</dbReference>
<feature type="domain" description="Carrier" evidence="7">
    <location>
        <begin position="1790"/>
        <end position="1867"/>
    </location>
</feature>
<dbReference type="InterPro" id="IPR016039">
    <property type="entry name" value="Thiolase-like"/>
</dbReference>
<dbReference type="FunFam" id="1.10.1200.10:FF:000011">
    <property type="entry name" value="Sterigmatocystin biosynthesis polyketide synthase"/>
    <property type="match status" value="1"/>
</dbReference>
<dbReference type="Pfam" id="PF16073">
    <property type="entry name" value="SAT"/>
    <property type="match status" value="1"/>
</dbReference>
<sequence>MNMVVRTMLEESSTKTDTSAMSKMETVAEVFIFGDQTVAFESTLHSLLHVKDNAVLTDFFDRVGYQLRRHVGNLPLHQQEWFPYFTTLIDLLAQHENCHAAPALKLPLLCATELGQFIRHYGQAGRTYPAPESTFLIGACTGAFAAAAVATARTLAELVPAAVEAVTVAFRTALRSLILRNDLELTIDGPQKSWSAIVGASEPEAANAIRCFNVEKGLPPVARLYLSSVSRTNVSISGPPRLLGQFLLSCAWKHSLLPIELPYHASHLFRKDDAEIIVGDFHDFSLLKYTQRTKVICAVSGEVVVASDLRSLLHRAVQEALCEPLQWNCITASLSQELKQGQFTECVINQVSSRSGSLISSALLQEAFLGVKIVQSIGDVAVSPAPSSPTGKFSQSSIAIIGFSGRFPESGSNEEFWEMLLAGRDVHRTIPEDRFDWKAHYDPTGKTKNTSRVKYGCFIKEPGVFDARFFNMSPREAENADPAQRLAITTAYEAMEMAGLVPNATPSTQGDRIGVFYGVTSDDWREVNSGQNVDTYFIPGGNRAFIPGRISYFFRFCGPSLSIDTACSSSCAAIQTACAYLWRGECDTALAGGVNVLTNPDNFCGLDRGHFLTAKADDTGNCNAFDDEADGYCRSDAVGTVILKRLEDALEDNDPIFGVIRGAYTNHCGRTDSITRPFEGDQATVFNRIMRYAGVNPQDVGYVEMHGTGTQAGDATEMKSVLSVFAPHMRRQNALYLGTAKANMGHAESASGVSSLIKVLLMMRNDMIPPHCGIKTRINHTYPTDLKQRNVHIPFKPTPWLREQMPQSKRTVFLNNFSAAGGNTAMLLEDAPIRESKLGADPRSKHVVTVTAKTIKALKGNISSLIAYLEQHPGVSLSSLSYTTTARRIHHSYRVIVSGSDTGEFLHRMQEILPGLESHRPVPPPGKLPNIVMTFTGQGTLYVGMGKQFYDAVPSFRADVTRFNGIASQMGFPSFLPLIDGSMINHQEASPTVAHLALVCIQMALYNYWKSLGVIPSATIGHSLGEYPALYASGVLTASSVIYLVGARATLLAEKTTPRTHAMLAVKGSVDCIQGELQNTGCALACLNQPFSNVVSGSIKELMQLKDWLTSRGIESVQLDIPYAFHSAQVDPILDDFMAIAAGVQYCVPSIPYISPLLSRVILTGEPNMFGACYLKNACREPVNFQGAVEAAEKTGLVNEKTIWVDIGSHPACSSMVKGILGAKSVAIASLRKGSDSWSVLSASLEVLYSHGIDIQWVEYHRGIVGAREVLQLPRYDWDLKNYWIQYRNNFCLLKGEGLIPAGQQAVSPHMEFPRTLQYLSPSVQRVLEQNDGPETSTLLAESDIHDARLAPILAGHVVNGAMLCPSSLYADIGITISKHMLKAIGKYTDTVGLDVADMQVQNPLICRPDTESQVFHVSASADWRINDISFRLYSVNGNGKKTVEHAAYVVHITEQVQTWLTEWKRHAHLVRSRIASLHRSAEEGDAHKLKRRLAYQLFATLVQYETSYQGMQEVVLDCDNHEATAKVSFQIDENGFVFNPCWIDSLGHIAGFIMNASDATPSKEQVFINHGWERMRCAVRFDKGKQYQVYNRMQLETGTTYVGDTYIFEGETVVAVYQGIRFQGVPRRLLDRLLPPKTQSRLADRNQEAQPTTAPVNKQPVCRKAGPPSVPIGPNPNPKEPVGSSGGIAARVMAIIAKEAGVHPSDLGANEEFANYGIDSLLSLTICGRIQEELDVDVPSSLFVDYPTPKDLIGFFGVEDDSSQLTSSLEGSTEDDTSSYETVATSEHESDVSVLEILRTTIAQEAGVSTDELTPTTAFTDIGVDSLLALTIVSTISETYDITLPSNILMEKENLEEVGKALGLEVNPKTSPQHLVLPKPVFHPYVGPQATSILLWGKPKKARKILFLFPDGSGSATSYSALPNLGNDTAAYGLNCPWMKTPEQMTVSLEELTAKYLLEVRRRQPNGPYYLGGWSAGGICAYEAARQLAQDGQTTAKLILIDSPNPIGMENPPKRMYDFFQSIGLFGTSGKPPPSWLIPHFNAFIRLLDAYRIQPLGASIETHIVYARDGICKDASSPRPERRPDDPREMVWLIENRTDFSGDGWASLLGRENLHIEVLGEVNHFSMMDPGEHMEAFEGFLCRALL</sequence>
<dbReference type="InterPro" id="IPR049551">
    <property type="entry name" value="PKS_DH_C"/>
</dbReference>
<dbReference type="InterPro" id="IPR006162">
    <property type="entry name" value="Ppantetheine_attach_site"/>
</dbReference>
<dbReference type="Pfam" id="PF00698">
    <property type="entry name" value="Acyl_transf_1"/>
    <property type="match status" value="1"/>
</dbReference>
<dbReference type="InterPro" id="IPR036736">
    <property type="entry name" value="ACP-like_sf"/>
</dbReference>
<evidence type="ECO:0000256" key="4">
    <source>
        <dbReference type="ARBA" id="ARBA00022737"/>
    </source>
</evidence>
<dbReference type="SUPFAM" id="SSF53474">
    <property type="entry name" value="alpha/beta-Hydrolases"/>
    <property type="match status" value="1"/>
</dbReference>
<dbReference type="Pfam" id="PF14765">
    <property type="entry name" value="PS-DH"/>
    <property type="match status" value="1"/>
</dbReference>
<dbReference type="Gene3D" id="3.40.366.10">
    <property type="entry name" value="Malonyl-Coenzyme A Acyl Carrier Protein, domain 2"/>
    <property type="match status" value="2"/>
</dbReference>
<dbReference type="Gene3D" id="3.30.70.3290">
    <property type="match status" value="1"/>
</dbReference>
<feature type="domain" description="Carrier" evidence="7">
    <location>
        <begin position="1687"/>
        <end position="1761"/>
    </location>
</feature>
<dbReference type="InterPro" id="IPR016036">
    <property type="entry name" value="Malonyl_transacylase_ACP-bd"/>
</dbReference>
<feature type="domain" description="PKS/mFAS DH" evidence="9">
    <location>
        <begin position="1325"/>
        <end position="1632"/>
    </location>
</feature>
<feature type="region of interest" description="N-terminal hotdog fold" evidence="5">
    <location>
        <begin position="1325"/>
        <end position="1464"/>
    </location>
</feature>
<dbReference type="PROSITE" id="PS00012">
    <property type="entry name" value="PHOSPHOPANTETHEINE"/>
    <property type="match status" value="1"/>
</dbReference>
<dbReference type="InterPro" id="IPR009081">
    <property type="entry name" value="PP-bd_ACP"/>
</dbReference>
<dbReference type="Pfam" id="PF22621">
    <property type="entry name" value="CurL-like_PKS_C"/>
    <property type="match status" value="1"/>
</dbReference>
<dbReference type="InterPro" id="IPR014030">
    <property type="entry name" value="Ketoacyl_synth_N"/>
</dbReference>